<dbReference type="GO" id="GO:0046657">
    <property type="term" value="P:folic acid catabolic process"/>
    <property type="evidence" value="ECO:0007669"/>
    <property type="project" value="TreeGrafter"/>
</dbReference>
<dbReference type="GO" id="GO:0071713">
    <property type="term" value="F:para-aminobenzoyl-glutamate hydrolase activity"/>
    <property type="evidence" value="ECO:0007669"/>
    <property type="project" value="TreeGrafter"/>
</dbReference>
<dbReference type="GeneID" id="93485883"/>
<dbReference type="InterPro" id="IPR036264">
    <property type="entry name" value="Bact_exopeptidase_dim_dom"/>
</dbReference>
<dbReference type="InterPro" id="IPR052030">
    <property type="entry name" value="Peptidase_M20/M20A_hydrolases"/>
</dbReference>
<dbReference type="Gene3D" id="3.30.70.360">
    <property type="match status" value="1"/>
</dbReference>
<dbReference type="SUPFAM" id="SSF53187">
    <property type="entry name" value="Zn-dependent exopeptidases"/>
    <property type="match status" value="1"/>
</dbReference>
<dbReference type="SUPFAM" id="SSF55031">
    <property type="entry name" value="Bacterial exopeptidase dimerisation domain"/>
    <property type="match status" value="1"/>
</dbReference>
<feature type="binding site" evidence="1">
    <location>
        <position position="87"/>
    </location>
    <ligand>
        <name>Mn(2+)</name>
        <dbReference type="ChEBI" id="CHEBI:29035"/>
        <label>2</label>
    </ligand>
</feature>
<evidence type="ECO:0000259" key="2">
    <source>
        <dbReference type="Pfam" id="PF07687"/>
    </source>
</evidence>
<protein>
    <submittedName>
        <fullName evidence="3">Amidohydrolase</fullName>
        <ecNumber evidence="3">3.5.1.-</ecNumber>
    </submittedName>
</protein>
<evidence type="ECO:0000256" key="1">
    <source>
        <dbReference type="PIRSR" id="PIRSR005962-1"/>
    </source>
</evidence>
<keyword evidence="1" id="KW-0479">Metal-binding</keyword>
<dbReference type="NCBIfam" id="TIGR01891">
    <property type="entry name" value="amidohydrolases"/>
    <property type="match status" value="1"/>
</dbReference>
<comment type="caution">
    <text evidence="3">The sequence shown here is derived from an EMBL/GenBank/DDBJ whole genome shotgun (WGS) entry which is preliminary data.</text>
</comment>
<evidence type="ECO:0000313" key="3">
    <source>
        <dbReference type="EMBL" id="MBB6477580.1"/>
    </source>
</evidence>
<reference evidence="3 4" key="1">
    <citation type="submission" date="2020-08" db="EMBL/GenBank/DDBJ databases">
        <title>Genomic Encyclopedia of Type Strains, Phase IV (KMG-IV): sequencing the most valuable type-strain genomes for metagenomic binning, comparative biology and taxonomic classification.</title>
        <authorList>
            <person name="Goeker M."/>
        </authorList>
    </citation>
    <scope>NUCLEOTIDE SEQUENCE [LARGE SCALE GENOMIC DNA]</scope>
    <source>
        <strain evidence="3 4">DSM 21255</strain>
    </source>
</reference>
<dbReference type="InterPro" id="IPR011650">
    <property type="entry name" value="Peptidase_M20_dimer"/>
</dbReference>
<feature type="binding site" evidence="1">
    <location>
        <position position="340"/>
    </location>
    <ligand>
        <name>Mn(2+)</name>
        <dbReference type="ChEBI" id="CHEBI:29035"/>
        <label>2</label>
    </ligand>
</feature>
<name>A0A841R3C7_9FIRM</name>
<feature type="binding site" evidence="1">
    <location>
        <position position="145"/>
    </location>
    <ligand>
        <name>Mn(2+)</name>
        <dbReference type="ChEBI" id="CHEBI:29035"/>
        <label>2</label>
    </ligand>
</feature>
<sequence>MAREQDFREYLHTIPEFGLEEHKTSEFVAKTLREAGFDVTEGLGGHTGVVGIFDSGKPGPTMAVRADMDALGHIVDGKHVAIHSCGHDGHTAMALAAGEEIIKEGIVKRGKLKVIFQPAEEIGQGAYTIVDSGVLDDVDYLIGQHVRPIQEAKLGQAIAALYYSASHTVEFEIKGQRAHGARPHLGHNALHAAALAILAATGIQPNPERSFSVKATRCLCDSGATNAIPDKVLLAFDMRAGDNDTMAELNEKIKIAVENAVAAFSCTCTCKTLIDLPAAEYNDDMCELLEDSIAEVLGRENTLPAQTTPGGEDFCYYVIAKPNLHVGFYGLGADLKPGLHQPNMHFNTEALTYGKKILKTAVSKVLGENSKYNGEHNR</sequence>
<keyword evidence="4" id="KW-1185">Reference proteome</keyword>
<dbReference type="Proteomes" id="UP000591941">
    <property type="component" value="Unassembled WGS sequence"/>
</dbReference>
<accession>A0A841R3C7</accession>
<dbReference type="Pfam" id="PF01546">
    <property type="entry name" value="Peptidase_M20"/>
    <property type="match status" value="1"/>
</dbReference>
<dbReference type="PANTHER" id="PTHR30575">
    <property type="entry name" value="PEPTIDASE M20"/>
    <property type="match status" value="1"/>
</dbReference>
<dbReference type="GO" id="GO:0046872">
    <property type="term" value="F:metal ion binding"/>
    <property type="evidence" value="ECO:0007669"/>
    <property type="project" value="UniProtKB-KW"/>
</dbReference>
<organism evidence="3 4">
    <name type="scientific">Negativicoccus succinicivorans</name>
    <dbReference type="NCBI Taxonomy" id="620903"/>
    <lineage>
        <taxon>Bacteria</taxon>
        <taxon>Bacillati</taxon>
        <taxon>Bacillota</taxon>
        <taxon>Negativicutes</taxon>
        <taxon>Veillonellales</taxon>
        <taxon>Veillonellaceae</taxon>
        <taxon>Negativicoccus</taxon>
    </lineage>
</organism>
<gene>
    <name evidence="3" type="ORF">HNR45_000610</name>
</gene>
<dbReference type="InterPro" id="IPR002933">
    <property type="entry name" value="Peptidase_M20"/>
</dbReference>
<feature type="domain" description="Peptidase M20 dimerisation" evidence="2">
    <location>
        <begin position="167"/>
        <end position="260"/>
    </location>
</feature>
<evidence type="ECO:0000313" key="4">
    <source>
        <dbReference type="Proteomes" id="UP000591941"/>
    </source>
</evidence>
<dbReference type="Gene3D" id="3.40.630.10">
    <property type="entry name" value="Zn peptidases"/>
    <property type="match status" value="1"/>
</dbReference>
<dbReference type="GO" id="GO:0016805">
    <property type="term" value="F:dipeptidase activity"/>
    <property type="evidence" value="ECO:0007669"/>
    <property type="project" value="TreeGrafter"/>
</dbReference>
<dbReference type="EMBL" id="JACHHI010000002">
    <property type="protein sequence ID" value="MBB6477580.1"/>
    <property type="molecule type" value="Genomic_DNA"/>
</dbReference>
<dbReference type="OrthoDB" id="1633187at2"/>
<dbReference type="GO" id="GO:0005737">
    <property type="term" value="C:cytoplasm"/>
    <property type="evidence" value="ECO:0007669"/>
    <property type="project" value="TreeGrafter"/>
</dbReference>
<keyword evidence="3" id="KW-0378">Hydrolase</keyword>
<dbReference type="PANTHER" id="PTHR30575:SF3">
    <property type="entry name" value="PEPTIDASE M20 DIMERISATION DOMAIN-CONTAINING PROTEIN"/>
    <property type="match status" value="1"/>
</dbReference>
<dbReference type="RefSeq" id="WP_159822994.1">
    <property type="nucleotide sequence ID" value="NZ_CABWNB010000003.1"/>
</dbReference>
<dbReference type="PIRSF" id="PIRSF005962">
    <property type="entry name" value="Pept_M20D_amidohydro"/>
    <property type="match status" value="1"/>
</dbReference>
<dbReference type="AlphaFoldDB" id="A0A841R3C7"/>
<keyword evidence="1" id="KW-0464">Manganese</keyword>
<feature type="binding site" evidence="1">
    <location>
        <position position="85"/>
    </location>
    <ligand>
        <name>Mn(2+)</name>
        <dbReference type="ChEBI" id="CHEBI:29035"/>
        <label>2</label>
    </ligand>
</feature>
<proteinExistence type="predicted"/>
<comment type="cofactor">
    <cofactor evidence="1">
        <name>Mn(2+)</name>
        <dbReference type="ChEBI" id="CHEBI:29035"/>
    </cofactor>
    <text evidence="1">The Mn(2+) ion enhances activity.</text>
</comment>
<dbReference type="Pfam" id="PF07687">
    <property type="entry name" value="M20_dimer"/>
    <property type="match status" value="1"/>
</dbReference>
<dbReference type="EC" id="3.5.1.-" evidence="3"/>
<feature type="binding site" evidence="1">
    <location>
        <position position="121"/>
    </location>
    <ligand>
        <name>Mn(2+)</name>
        <dbReference type="ChEBI" id="CHEBI:29035"/>
        <label>2</label>
    </ligand>
</feature>
<dbReference type="InterPro" id="IPR017439">
    <property type="entry name" value="Amidohydrolase"/>
</dbReference>